<evidence type="ECO:0008006" key="3">
    <source>
        <dbReference type="Google" id="ProtNLM"/>
    </source>
</evidence>
<evidence type="ECO:0000313" key="2">
    <source>
        <dbReference type="Proteomes" id="UP000179047"/>
    </source>
</evidence>
<dbReference type="Proteomes" id="UP000179047">
    <property type="component" value="Unassembled WGS sequence"/>
</dbReference>
<evidence type="ECO:0000313" key="1">
    <source>
        <dbReference type="EMBL" id="OGN28154.1"/>
    </source>
</evidence>
<dbReference type="EMBL" id="MGKP01000023">
    <property type="protein sequence ID" value="OGN28154.1"/>
    <property type="molecule type" value="Genomic_DNA"/>
</dbReference>
<proteinExistence type="predicted"/>
<gene>
    <name evidence="1" type="ORF">A3A33_02255</name>
</gene>
<sequence length="148" mass="14666">MSKIITAVLVVIVGFGAFFGGSAYANNKAATTRQARIGAAGGFGAGRGVAGGTGGIEGMNAGGFSNGDIIAKDATSITIKMRDGSSKIVFYSGTTEVGKFVSGNTDDLAVGKTVTITGKANTDGSITAKSIQVRPSMPSPSATPAIAR</sequence>
<dbReference type="STRING" id="1802701.A3A33_02255"/>
<name>A0A1F8GRW1_9BACT</name>
<reference evidence="1 2" key="1">
    <citation type="journal article" date="2016" name="Nat. Commun.">
        <title>Thousands of microbial genomes shed light on interconnected biogeochemical processes in an aquifer system.</title>
        <authorList>
            <person name="Anantharaman K."/>
            <person name="Brown C.T."/>
            <person name="Hug L.A."/>
            <person name="Sharon I."/>
            <person name="Castelle C.J."/>
            <person name="Probst A.J."/>
            <person name="Thomas B.C."/>
            <person name="Singh A."/>
            <person name="Wilkins M.J."/>
            <person name="Karaoz U."/>
            <person name="Brodie E.L."/>
            <person name="Williams K.H."/>
            <person name="Hubbard S.S."/>
            <person name="Banfield J.F."/>
        </authorList>
    </citation>
    <scope>NUCLEOTIDE SEQUENCE [LARGE SCALE GENOMIC DNA]</scope>
</reference>
<dbReference type="AlphaFoldDB" id="A0A1F8GRW1"/>
<comment type="caution">
    <text evidence="1">The sequence shown here is derived from an EMBL/GenBank/DDBJ whole genome shotgun (WGS) entry which is preliminary data.</text>
</comment>
<protein>
    <recommendedName>
        <fullName evidence="3">DUF5666 domain-containing protein</fullName>
    </recommendedName>
</protein>
<accession>A0A1F8GRW1</accession>
<organism evidence="1 2">
    <name type="scientific">Candidatus Yanofskybacteria bacterium RIFCSPLOWO2_01_FULL_49_25</name>
    <dbReference type="NCBI Taxonomy" id="1802701"/>
    <lineage>
        <taxon>Bacteria</taxon>
        <taxon>Candidatus Yanofskyibacteriota</taxon>
    </lineage>
</organism>